<keyword evidence="22 30" id="KW-0472">Membrane</keyword>
<keyword evidence="16" id="KW-0547">Nucleotide-binding</keyword>
<feature type="domain" description="Protein kinase" evidence="31">
    <location>
        <begin position="798"/>
        <end position="1076"/>
    </location>
</feature>
<evidence type="ECO:0000256" key="7">
    <source>
        <dbReference type="ARBA" id="ARBA00012924"/>
    </source>
</evidence>
<name>A0A2H9ZR55_9ASPA</name>
<comment type="similarity">
    <text evidence="5">Belongs to the class-III pyridoxal-phosphate-dependent aminotransferase family.</text>
</comment>
<dbReference type="Gene3D" id="3.90.1150.10">
    <property type="entry name" value="Aspartate Aminotransferase, domain 1"/>
    <property type="match status" value="1"/>
</dbReference>
<gene>
    <name evidence="32" type="ORF">AXF42_Ash018320</name>
</gene>
<protein>
    <recommendedName>
        <fullName evidence="29">Ornithine delta-aminotransferase</fullName>
        <ecNumber evidence="7">2.6.1.13</ecNumber>
        <ecNumber evidence="6">2.7.11.1</ecNumber>
    </recommendedName>
    <alternativeName>
        <fullName evidence="26">Ornithine--oxo-acid aminotransferase</fullName>
    </alternativeName>
</protein>
<keyword evidence="25" id="KW-0325">Glycoprotein</keyword>
<evidence type="ECO:0000256" key="3">
    <source>
        <dbReference type="ARBA" id="ARBA00004998"/>
    </source>
</evidence>
<reference evidence="32 33" key="1">
    <citation type="journal article" date="2017" name="Nature">
        <title>The Apostasia genome and the evolution of orchids.</title>
        <authorList>
            <person name="Zhang G.Q."/>
            <person name="Liu K.W."/>
            <person name="Li Z."/>
            <person name="Lohaus R."/>
            <person name="Hsiao Y.Y."/>
            <person name="Niu S.C."/>
            <person name="Wang J.Y."/>
            <person name="Lin Y.C."/>
            <person name="Xu Q."/>
            <person name="Chen L.J."/>
            <person name="Yoshida K."/>
            <person name="Fujiwara S."/>
            <person name="Wang Z.W."/>
            <person name="Zhang Y.Q."/>
            <person name="Mitsuda N."/>
            <person name="Wang M."/>
            <person name="Liu G.H."/>
            <person name="Pecoraro L."/>
            <person name="Huang H.X."/>
            <person name="Xiao X.J."/>
            <person name="Lin M."/>
            <person name="Wu X.Y."/>
            <person name="Wu W.L."/>
            <person name="Chen Y.Y."/>
            <person name="Chang S.B."/>
            <person name="Sakamoto S."/>
            <person name="Ohme-Takagi M."/>
            <person name="Yagi M."/>
            <person name="Zeng S.J."/>
            <person name="Shen C.Y."/>
            <person name="Yeh C.M."/>
            <person name="Luo Y.B."/>
            <person name="Tsai W.C."/>
            <person name="Van de Peer Y."/>
            <person name="Liu Z.J."/>
        </authorList>
    </citation>
    <scope>NUCLEOTIDE SEQUENCE [LARGE SCALE GENOMIC DNA]</scope>
    <source>
        <strain evidence="33">cv. Shenzhen</strain>
        <tissue evidence="32">Stem</tissue>
    </source>
</reference>
<dbReference type="GO" id="GO:0106310">
    <property type="term" value="F:protein serine kinase activity"/>
    <property type="evidence" value="ECO:0007669"/>
    <property type="project" value="RHEA"/>
</dbReference>
<comment type="pathway">
    <text evidence="3">Amino-acid biosynthesis; L-proline biosynthesis; L-glutamate 5-semialdehyde from L-ornithine: step 1/1.</text>
</comment>
<evidence type="ECO:0000256" key="18">
    <source>
        <dbReference type="ARBA" id="ARBA00022840"/>
    </source>
</evidence>
<evidence type="ECO:0000256" key="15">
    <source>
        <dbReference type="ARBA" id="ARBA00022737"/>
    </source>
</evidence>
<evidence type="ECO:0000256" key="30">
    <source>
        <dbReference type="SAM" id="Phobius"/>
    </source>
</evidence>
<dbReference type="GO" id="GO:0004587">
    <property type="term" value="F:ornithine aminotransferase activity"/>
    <property type="evidence" value="ECO:0007669"/>
    <property type="project" value="UniProtKB-EC"/>
</dbReference>
<evidence type="ECO:0000256" key="27">
    <source>
        <dbReference type="ARBA" id="ARBA00047899"/>
    </source>
</evidence>
<dbReference type="FunFam" id="3.80.10.10:FF:000775">
    <property type="entry name" value="Predicted protein"/>
    <property type="match status" value="1"/>
</dbReference>
<evidence type="ECO:0000256" key="20">
    <source>
        <dbReference type="ARBA" id="ARBA00022898"/>
    </source>
</evidence>
<evidence type="ECO:0000256" key="19">
    <source>
        <dbReference type="ARBA" id="ARBA00022843"/>
    </source>
</evidence>
<dbReference type="SUPFAM" id="SSF53383">
    <property type="entry name" value="PLP-dependent transferases"/>
    <property type="match status" value="1"/>
</dbReference>
<keyword evidence="8" id="KW-0723">Serine/threonine-protein kinase</keyword>
<comment type="similarity">
    <text evidence="4">Belongs to the protein kinase superfamily. Ser/Thr protein kinase family.</text>
</comment>
<dbReference type="InterPro" id="IPR051716">
    <property type="entry name" value="Plant_RL_S/T_kinase"/>
</dbReference>
<evidence type="ECO:0000256" key="6">
    <source>
        <dbReference type="ARBA" id="ARBA00012513"/>
    </source>
</evidence>
<dbReference type="PROSITE" id="PS00108">
    <property type="entry name" value="PROTEIN_KINASE_ST"/>
    <property type="match status" value="1"/>
</dbReference>
<evidence type="ECO:0000256" key="13">
    <source>
        <dbReference type="ARBA" id="ARBA00022692"/>
    </source>
</evidence>
<dbReference type="GO" id="GO:0030170">
    <property type="term" value="F:pyridoxal phosphate binding"/>
    <property type="evidence" value="ECO:0007669"/>
    <property type="project" value="InterPro"/>
</dbReference>
<evidence type="ECO:0000256" key="24">
    <source>
        <dbReference type="ARBA" id="ARBA00023170"/>
    </source>
</evidence>
<keyword evidence="18" id="KW-0067">ATP-binding</keyword>
<keyword evidence="11" id="KW-0433">Leucine-rich repeat</keyword>
<dbReference type="SUPFAM" id="SSF52047">
    <property type="entry name" value="RNI-like"/>
    <property type="match status" value="1"/>
</dbReference>
<dbReference type="FunFam" id="3.30.200.20:FF:000219">
    <property type="entry name" value="Leucine-rich repeat receptor-like serine/threonine-protein kinase"/>
    <property type="match status" value="1"/>
</dbReference>
<dbReference type="GO" id="GO:0055129">
    <property type="term" value="P:L-proline biosynthetic process"/>
    <property type="evidence" value="ECO:0007669"/>
    <property type="project" value="UniProtKB-UniPathway"/>
</dbReference>
<dbReference type="Pfam" id="PF08263">
    <property type="entry name" value="LRRNT_2"/>
    <property type="match status" value="1"/>
</dbReference>
<dbReference type="FunFam" id="3.90.1150.10:FF:000152">
    <property type="entry name" value="Ornithine aminotransferase"/>
    <property type="match status" value="1"/>
</dbReference>
<dbReference type="Gene3D" id="3.80.10.10">
    <property type="entry name" value="Ribonuclease Inhibitor"/>
    <property type="match status" value="4"/>
</dbReference>
<dbReference type="Pfam" id="PF00069">
    <property type="entry name" value="Pkinase"/>
    <property type="match status" value="1"/>
</dbReference>
<keyword evidence="14" id="KW-0732">Signal</keyword>
<dbReference type="GO" id="GO:0004674">
    <property type="term" value="F:protein serine/threonine kinase activity"/>
    <property type="evidence" value="ECO:0007669"/>
    <property type="project" value="UniProtKB-KW"/>
</dbReference>
<dbReference type="GO" id="GO:0005524">
    <property type="term" value="F:ATP binding"/>
    <property type="evidence" value="ECO:0007669"/>
    <property type="project" value="UniProtKB-KW"/>
</dbReference>
<dbReference type="Proteomes" id="UP000236161">
    <property type="component" value="Unassembled WGS sequence"/>
</dbReference>
<dbReference type="InterPro" id="IPR005814">
    <property type="entry name" value="Aminotrans_3"/>
</dbReference>
<evidence type="ECO:0000259" key="31">
    <source>
        <dbReference type="PROSITE" id="PS50011"/>
    </source>
</evidence>
<keyword evidence="12 32" id="KW-0808">Transferase</keyword>
<dbReference type="FunFam" id="3.40.640.10:FF:000011">
    <property type="entry name" value="Ornithine aminotransferase"/>
    <property type="match status" value="1"/>
</dbReference>
<dbReference type="InterPro" id="IPR015422">
    <property type="entry name" value="PyrdxlP-dep_Trfase_small"/>
</dbReference>
<dbReference type="Gene3D" id="1.10.510.10">
    <property type="entry name" value="Transferase(Phosphotransferase) domain 1"/>
    <property type="match status" value="1"/>
</dbReference>
<dbReference type="GO" id="GO:0010082">
    <property type="term" value="P:regulation of root meristem growth"/>
    <property type="evidence" value="ECO:0007669"/>
    <property type="project" value="UniProtKB-ARBA"/>
</dbReference>
<dbReference type="CDD" id="cd00610">
    <property type="entry name" value="OAT_like"/>
    <property type="match status" value="1"/>
</dbReference>
<evidence type="ECO:0000313" key="33">
    <source>
        <dbReference type="Proteomes" id="UP000236161"/>
    </source>
</evidence>
<evidence type="ECO:0000256" key="29">
    <source>
        <dbReference type="ARBA" id="ARBA00082395"/>
    </source>
</evidence>
<evidence type="ECO:0000256" key="1">
    <source>
        <dbReference type="ARBA" id="ARBA00001933"/>
    </source>
</evidence>
<dbReference type="InterPro" id="IPR015424">
    <property type="entry name" value="PyrdxlP-dep_Trfase"/>
</dbReference>
<dbReference type="NCBIfam" id="TIGR01885">
    <property type="entry name" value="Orn_aminotrans"/>
    <property type="match status" value="1"/>
</dbReference>
<evidence type="ECO:0000256" key="8">
    <source>
        <dbReference type="ARBA" id="ARBA00022527"/>
    </source>
</evidence>
<dbReference type="PANTHER" id="PTHR48053:SF159">
    <property type="entry name" value="PROTEIN KINASE DOMAIN-CONTAINING PROTEIN"/>
    <property type="match status" value="1"/>
</dbReference>
<dbReference type="InterPro" id="IPR010164">
    <property type="entry name" value="Orn_aminotrans"/>
</dbReference>
<dbReference type="InterPro" id="IPR008271">
    <property type="entry name" value="Ser/Thr_kinase_AS"/>
</dbReference>
<dbReference type="InterPro" id="IPR003591">
    <property type="entry name" value="Leu-rich_rpt_typical-subtyp"/>
</dbReference>
<dbReference type="SUPFAM" id="SSF52058">
    <property type="entry name" value="L domain-like"/>
    <property type="match status" value="1"/>
</dbReference>
<dbReference type="SUPFAM" id="SSF56112">
    <property type="entry name" value="Protein kinase-like (PK-like)"/>
    <property type="match status" value="1"/>
</dbReference>
<evidence type="ECO:0000256" key="26">
    <source>
        <dbReference type="ARBA" id="ARBA00030587"/>
    </source>
</evidence>
<dbReference type="PROSITE" id="PS50011">
    <property type="entry name" value="PROTEIN_KINASE_DOM"/>
    <property type="match status" value="1"/>
</dbReference>
<dbReference type="InterPro" id="IPR049704">
    <property type="entry name" value="Aminotrans_3_PPA_site"/>
</dbReference>
<keyword evidence="20" id="KW-0663">Pyridoxal phosphate</keyword>
<comment type="catalytic activity">
    <reaction evidence="28">
        <text>L-seryl-[protein] + ATP = O-phospho-L-seryl-[protein] + ADP + H(+)</text>
        <dbReference type="Rhea" id="RHEA:17989"/>
        <dbReference type="Rhea" id="RHEA-COMP:9863"/>
        <dbReference type="Rhea" id="RHEA-COMP:11604"/>
        <dbReference type="ChEBI" id="CHEBI:15378"/>
        <dbReference type="ChEBI" id="CHEBI:29999"/>
        <dbReference type="ChEBI" id="CHEBI:30616"/>
        <dbReference type="ChEBI" id="CHEBI:83421"/>
        <dbReference type="ChEBI" id="CHEBI:456216"/>
        <dbReference type="EC" id="2.7.11.1"/>
    </reaction>
</comment>
<keyword evidence="21 30" id="KW-1133">Transmembrane helix</keyword>
<evidence type="ECO:0000313" key="32">
    <source>
        <dbReference type="EMBL" id="PKA45769.1"/>
    </source>
</evidence>
<evidence type="ECO:0000256" key="17">
    <source>
        <dbReference type="ARBA" id="ARBA00022777"/>
    </source>
</evidence>
<keyword evidence="23" id="KW-1015">Disulfide bond</keyword>
<evidence type="ECO:0000256" key="28">
    <source>
        <dbReference type="ARBA" id="ARBA00048679"/>
    </source>
</evidence>
<keyword evidence="24 32" id="KW-0675">Receptor</keyword>
<feature type="transmembrane region" description="Helical" evidence="30">
    <location>
        <begin position="6"/>
        <end position="26"/>
    </location>
</feature>
<dbReference type="InterPro" id="IPR000719">
    <property type="entry name" value="Prot_kinase_dom"/>
</dbReference>
<feature type="transmembrane region" description="Helical" evidence="30">
    <location>
        <begin position="736"/>
        <end position="757"/>
    </location>
</feature>
<dbReference type="Gene3D" id="3.30.200.20">
    <property type="entry name" value="Phosphorylase Kinase, domain 1"/>
    <property type="match status" value="1"/>
</dbReference>
<accession>A0A2H9ZR55</accession>
<dbReference type="Pfam" id="PF00202">
    <property type="entry name" value="Aminotran_3"/>
    <property type="match status" value="1"/>
</dbReference>
<dbReference type="Gene3D" id="3.40.640.10">
    <property type="entry name" value="Type I PLP-dependent aspartate aminotransferase-like (Major domain)"/>
    <property type="match status" value="1"/>
</dbReference>
<dbReference type="PROSITE" id="PS00600">
    <property type="entry name" value="AA_TRANSFER_CLASS_3"/>
    <property type="match status" value="1"/>
</dbReference>
<evidence type="ECO:0000256" key="23">
    <source>
        <dbReference type="ARBA" id="ARBA00023157"/>
    </source>
</evidence>
<dbReference type="FunFam" id="3.80.10.10:FF:000177">
    <property type="entry name" value="Leucine-rich repeat receptor-like serine/threonine-protein kinase At1g17230"/>
    <property type="match status" value="1"/>
</dbReference>
<keyword evidence="19" id="KW-0832">Ubl conjugation</keyword>
<dbReference type="InterPro" id="IPR001611">
    <property type="entry name" value="Leu-rich_rpt"/>
</dbReference>
<dbReference type="InterPro" id="IPR013210">
    <property type="entry name" value="LRR_N_plant-typ"/>
</dbReference>
<keyword evidence="17 32" id="KW-0418">Kinase</keyword>
<evidence type="ECO:0000256" key="12">
    <source>
        <dbReference type="ARBA" id="ARBA00022679"/>
    </source>
</evidence>
<sequence length="1689" mass="187765">MVDKWWIFQFFTLFHCFIALGIPNGMQEAQLLLQFKEALVDFNGFLENWNSSDSSPCQWNGIACFNSHVASINLHGFNLTGSLSADICQLPFLTILNVSMNMMYGPIPSHLYKCKTLEILDLSTNQLHGEIPLGLTGLLSLRKLFLSENYLYGDIPSSIGNLTALEELVIYSNNLTGKIPSSIRKLRSLRIVRAGLNNLSGQVPIELCECASLEILGLAQNRLEGSLPREFGRLEKLTTLILWQNLFSGEIPLELGNCSRLEMLALNDNKFIGSIPGELGKLSNLRKLYLYTNQLSGMIPGELGNCTNAVEIDLSENRLTGPIPIELGQIQTLQLLHLFENLLQGSIPRELSQLSQLRRIDLSINNLTGFIPLEFQDLGSLEYLELFDNNLYSMIPPLLGSTSNLTVLDLSDNKLNGSIPSHLCKSSNLIFLSLEVNRLIGNIPHDVKRCKSLVQLKLGRNKLTGSFPLEFSELQNLSALEMNENRFSGPIPPEIGKMKSLERLILSANYFIGQIPPEIGELTVLAIFNVSLNQFSGSIPHELANCRKLQRLDLSRNHFTGFVPEAFGNLVNLEQLKLFDNLLNGIIPKSLGDLSRLTELQMGGNNFSGHIPSELGRIRSLQIALNLSFNALSGNIPMEFGNLQMLEYMYLNNNQLDGEIPSSFYGLSGLLVCNLSNNNFVGYIPNNPTFRRMDSSNFLGNIYLCGINTIACQLSPVSSSSEPGWMTKYISKQKIVSISAVVVGIISLAFTICVCWLMKRRMSVLISCDERKQSLTSLYYFSKPGITYQEILKATNNFSDASVIGSGACGTVHKAIMPDRSVIAVKKLKPQGEGSNIYSSFRAEISTLGNIRHRNIVKLYGFCYHEDSNLILYEYMANGSLGELLHGNKETCLLDWNTRYNIAFGAAEGLRYLHCDCKPQIIHRDIKSNNILLDEMLEAHVGDFGLAKVIDFSHSKTMSAVAGSYGYIAPEYAFTMKVTEKCDIYSFGVVLLELITGQSPVQPLDQGGDLVNWVRKSLQNVYPASCIFDSRLDLSSRSTIEEMTLVLKIALFCTSESPFDRPTMKEVIAMMTEARLSTCSSPSTPSSETPLEDNSFLEAFNSSVLQLSFWIRFDFKSACANIKFVTLKTVSVAIAAVMLVLQRSVREHRSKDARSREGKTPTLQLEAAATPARKIQTPIFFFRLAPNPILCSIFFFIFDSLRKWRRRRSSNPMGFARKPVQSSWRMAFRIMGRSRAMSAVPQKSAASSEELIGMEEKHSAHNYHPIPMVFSQAKGSCIWDPEGKKYVDFLSAYSAVSQGHCHPKIMRALIEQAQRLTLSSRAFYNDKFPIFAEYITRLFGYDMVLPMNTGAEGVETALKLARKWGYEKKNIPKDEAIIVSCCGCFHGRTLGAISMSCDNDATRGFGPLVPGHMKVDFGNADVLEKVFKEHGDQICGFLFEPIQGEAGVILPPDGYLKFIRDLCSGHNILMIADEIQTGLARTGKMLACDWENIRPDLVILGKALGAGVLPVSAVLADRDVMLCIKPGEHGSTFGGNPLSSAVAIAALNVIKEEGLIERAANLGHEFRKELMMVQQKFYQIIKEVRGRGLLNAVELHSKALSPVSAYDICLKLKERGILAKPTHDTIIRLAPPLTISREELLEASKALNDVLEFDLPKMQNQKLKDEPPNANQTCDRCGRTMYDSGEIDA</sequence>
<dbReference type="EMBL" id="KZ454794">
    <property type="protein sequence ID" value="PKA45769.1"/>
    <property type="molecule type" value="Genomic_DNA"/>
</dbReference>
<dbReference type="EC" id="2.6.1.13" evidence="7"/>
<keyword evidence="15" id="KW-0677">Repeat</keyword>
<dbReference type="PANTHER" id="PTHR48053">
    <property type="entry name" value="LEUCINE RICH REPEAT FAMILY PROTEIN, EXPRESSED"/>
    <property type="match status" value="1"/>
</dbReference>
<dbReference type="UniPathway" id="UPA00098">
    <property type="reaction ID" value="UER00358"/>
</dbReference>
<dbReference type="GO" id="GO:0016020">
    <property type="term" value="C:membrane"/>
    <property type="evidence" value="ECO:0007669"/>
    <property type="project" value="UniProtKB-SubCell"/>
</dbReference>
<dbReference type="InterPro" id="IPR011009">
    <property type="entry name" value="Kinase-like_dom_sf"/>
</dbReference>
<evidence type="ECO:0000256" key="16">
    <source>
        <dbReference type="ARBA" id="ARBA00022741"/>
    </source>
</evidence>
<dbReference type="InterPro" id="IPR015421">
    <property type="entry name" value="PyrdxlP-dep_Trfase_major"/>
</dbReference>
<evidence type="ECO:0000256" key="9">
    <source>
        <dbReference type="ARBA" id="ARBA00022553"/>
    </source>
</evidence>
<dbReference type="STRING" id="1088818.A0A2H9ZR55"/>
<evidence type="ECO:0000256" key="4">
    <source>
        <dbReference type="ARBA" id="ARBA00008684"/>
    </source>
</evidence>
<dbReference type="FunFam" id="1.10.510.10:FF:000365">
    <property type="entry name" value="Leucine-rich repeat receptor-like serine/threonine-protein kinase At1g17230"/>
    <property type="match status" value="1"/>
</dbReference>
<proteinExistence type="inferred from homology"/>
<evidence type="ECO:0000256" key="14">
    <source>
        <dbReference type="ARBA" id="ARBA00022729"/>
    </source>
</evidence>
<keyword evidence="13 30" id="KW-0812">Transmembrane</keyword>
<evidence type="ECO:0000256" key="5">
    <source>
        <dbReference type="ARBA" id="ARBA00008954"/>
    </source>
</evidence>
<comment type="catalytic activity">
    <reaction evidence="27">
        <text>L-threonyl-[protein] + ATP = O-phospho-L-threonyl-[protein] + ADP + H(+)</text>
        <dbReference type="Rhea" id="RHEA:46608"/>
        <dbReference type="Rhea" id="RHEA-COMP:11060"/>
        <dbReference type="Rhea" id="RHEA-COMP:11605"/>
        <dbReference type="ChEBI" id="CHEBI:15378"/>
        <dbReference type="ChEBI" id="CHEBI:30013"/>
        <dbReference type="ChEBI" id="CHEBI:30616"/>
        <dbReference type="ChEBI" id="CHEBI:61977"/>
        <dbReference type="ChEBI" id="CHEBI:456216"/>
        <dbReference type="EC" id="2.7.11.1"/>
    </reaction>
</comment>
<dbReference type="SMART" id="SM00220">
    <property type="entry name" value="S_TKc"/>
    <property type="match status" value="1"/>
</dbReference>
<dbReference type="GO" id="GO:0010074">
    <property type="term" value="P:maintenance of meristem identity"/>
    <property type="evidence" value="ECO:0007669"/>
    <property type="project" value="UniProtKB-ARBA"/>
</dbReference>
<comment type="subcellular location">
    <subcellularLocation>
        <location evidence="2">Membrane</location>
        <topology evidence="2">Single-pass type I membrane protein</topology>
    </subcellularLocation>
</comment>
<dbReference type="SMART" id="SM00369">
    <property type="entry name" value="LRR_TYP"/>
    <property type="match status" value="11"/>
</dbReference>
<organism evidence="32 33">
    <name type="scientific">Apostasia shenzhenica</name>
    <dbReference type="NCBI Taxonomy" id="1088818"/>
    <lineage>
        <taxon>Eukaryota</taxon>
        <taxon>Viridiplantae</taxon>
        <taxon>Streptophyta</taxon>
        <taxon>Embryophyta</taxon>
        <taxon>Tracheophyta</taxon>
        <taxon>Spermatophyta</taxon>
        <taxon>Magnoliopsida</taxon>
        <taxon>Liliopsida</taxon>
        <taxon>Asparagales</taxon>
        <taxon>Orchidaceae</taxon>
        <taxon>Apostasioideae</taxon>
        <taxon>Apostasia</taxon>
    </lineage>
</organism>
<evidence type="ECO:0000256" key="10">
    <source>
        <dbReference type="ARBA" id="ARBA00022576"/>
    </source>
</evidence>
<keyword evidence="33" id="KW-1185">Reference proteome</keyword>
<feature type="transmembrane region" description="Helical" evidence="30">
    <location>
        <begin position="1180"/>
        <end position="1198"/>
    </location>
</feature>
<dbReference type="EC" id="2.7.11.1" evidence="6"/>
<dbReference type="OrthoDB" id="676979at2759"/>
<keyword evidence="10 32" id="KW-0032">Aminotransferase</keyword>
<dbReference type="FunFam" id="3.80.10.10:FF:000041">
    <property type="entry name" value="LRR receptor-like serine/threonine-protein kinase ERECTA"/>
    <property type="match status" value="1"/>
</dbReference>
<keyword evidence="9" id="KW-0597">Phosphoprotein</keyword>
<dbReference type="Pfam" id="PF00560">
    <property type="entry name" value="LRR_1"/>
    <property type="match status" value="7"/>
</dbReference>
<evidence type="ECO:0000256" key="22">
    <source>
        <dbReference type="ARBA" id="ARBA00023136"/>
    </source>
</evidence>
<dbReference type="InterPro" id="IPR032675">
    <property type="entry name" value="LRR_dom_sf"/>
</dbReference>
<dbReference type="FunFam" id="3.80.10.10:FF:000627">
    <property type="entry name" value="Probable leucine-rich repeat receptor-like protein kinase At2g33170"/>
    <property type="match status" value="1"/>
</dbReference>
<evidence type="ECO:0000256" key="11">
    <source>
        <dbReference type="ARBA" id="ARBA00022614"/>
    </source>
</evidence>
<evidence type="ECO:0000256" key="21">
    <source>
        <dbReference type="ARBA" id="ARBA00022989"/>
    </source>
</evidence>
<evidence type="ECO:0000256" key="2">
    <source>
        <dbReference type="ARBA" id="ARBA00004479"/>
    </source>
</evidence>
<comment type="cofactor">
    <cofactor evidence="1">
        <name>pyridoxal 5'-phosphate</name>
        <dbReference type="ChEBI" id="CHEBI:597326"/>
    </cofactor>
</comment>
<evidence type="ECO:0000256" key="25">
    <source>
        <dbReference type="ARBA" id="ARBA00023180"/>
    </source>
</evidence>
<dbReference type="Pfam" id="PF13855">
    <property type="entry name" value="LRR_8"/>
    <property type="match status" value="1"/>
</dbReference>